<dbReference type="Proteomes" id="UP001213681">
    <property type="component" value="Unassembled WGS sequence"/>
</dbReference>
<feature type="compositionally biased region" description="Acidic residues" evidence="1">
    <location>
        <begin position="44"/>
        <end position="77"/>
    </location>
</feature>
<feature type="compositionally biased region" description="Polar residues" evidence="1">
    <location>
        <begin position="284"/>
        <end position="294"/>
    </location>
</feature>
<dbReference type="RefSeq" id="XP_056760500.1">
    <property type="nucleotide sequence ID" value="XM_056915746.1"/>
</dbReference>
<evidence type="ECO:0000313" key="2">
    <source>
        <dbReference type="EMBL" id="KAJ5433208.1"/>
    </source>
</evidence>
<dbReference type="GeneID" id="81605989"/>
<proteinExistence type="predicted"/>
<gene>
    <name evidence="2" type="ORF">N7458_012364</name>
</gene>
<protein>
    <submittedName>
        <fullName evidence="2">Uncharacterized protein</fullName>
    </submittedName>
</protein>
<dbReference type="EMBL" id="JAPVEA010000009">
    <property type="protein sequence ID" value="KAJ5433208.1"/>
    <property type="molecule type" value="Genomic_DNA"/>
</dbReference>
<keyword evidence="3" id="KW-1185">Reference proteome</keyword>
<reference evidence="2" key="2">
    <citation type="journal article" date="2023" name="IMA Fungus">
        <title>Comparative genomic study of the Penicillium genus elucidates a diverse pangenome and 15 lateral gene transfer events.</title>
        <authorList>
            <person name="Petersen C."/>
            <person name="Sorensen T."/>
            <person name="Nielsen M.R."/>
            <person name="Sondergaard T.E."/>
            <person name="Sorensen J.L."/>
            <person name="Fitzpatrick D.A."/>
            <person name="Frisvad J.C."/>
            <person name="Nielsen K.L."/>
        </authorList>
    </citation>
    <scope>NUCLEOTIDE SEQUENCE</scope>
    <source>
        <strain evidence="2">IBT 16125</strain>
    </source>
</reference>
<feature type="region of interest" description="Disordered" evidence="1">
    <location>
        <begin position="265"/>
        <end position="294"/>
    </location>
</feature>
<organism evidence="2 3">
    <name type="scientific">Penicillium daleae</name>
    <dbReference type="NCBI Taxonomy" id="63821"/>
    <lineage>
        <taxon>Eukaryota</taxon>
        <taxon>Fungi</taxon>
        <taxon>Dikarya</taxon>
        <taxon>Ascomycota</taxon>
        <taxon>Pezizomycotina</taxon>
        <taxon>Eurotiomycetes</taxon>
        <taxon>Eurotiomycetidae</taxon>
        <taxon>Eurotiales</taxon>
        <taxon>Aspergillaceae</taxon>
        <taxon>Penicillium</taxon>
    </lineage>
</organism>
<sequence length="294" mass="32833">MPATKTAVSPPEEFLFDFDWAEDVENELQNQVSDDWDLCHDSEELPSSELLDDSIDSSSEDESTEDAESVTEDDSVETDVTVVSIPPTGEVSPVEQLRQGVTEEFRGRESAVARDENIHHYNWSGYPVYKSSSTTAAESLAIIFSGPKVPKENDNLRITSILRRAYRYIDPVMVSLERTSKGLFQYRGSSLQNAATGHVFKFYTPHGRWIVDSHSSGSERLCVDTGVVGVYLSPHFAIGNDFVSPSLIPNILNWQSAYHEIAKSRKRSSLPKKNTWGRLPPSPLRQSMTVSDDV</sequence>
<comment type="caution">
    <text evidence="2">The sequence shown here is derived from an EMBL/GenBank/DDBJ whole genome shotgun (WGS) entry which is preliminary data.</text>
</comment>
<name>A0AAD6BVB1_9EURO</name>
<evidence type="ECO:0000313" key="3">
    <source>
        <dbReference type="Proteomes" id="UP001213681"/>
    </source>
</evidence>
<accession>A0AAD6BVB1</accession>
<reference evidence="2" key="1">
    <citation type="submission" date="2022-12" db="EMBL/GenBank/DDBJ databases">
        <authorList>
            <person name="Petersen C."/>
        </authorList>
    </citation>
    <scope>NUCLEOTIDE SEQUENCE</scope>
    <source>
        <strain evidence="2">IBT 16125</strain>
    </source>
</reference>
<evidence type="ECO:0000256" key="1">
    <source>
        <dbReference type="SAM" id="MobiDB-lite"/>
    </source>
</evidence>
<feature type="region of interest" description="Disordered" evidence="1">
    <location>
        <begin position="32"/>
        <end position="77"/>
    </location>
</feature>
<dbReference type="AlphaFoldDB" id="A0AAD6BVB1"/>